<proteinExistence type="predicted"/>
<keyword evidence="2" id="KW-1185">Reference proteome</keyword>
<name>A0AAQ3MZW9_VIGMU</name>
<reference evidence="1 2" key="1">
    <citation type="journal article" date="2023" name="Life. Sci Alliance">
        <title>Evolutionary insights into 3D genome organization and epigenetic landscape of Vigna mungo.</title>
        <authorList>
            <person name="Junaid A."/>
            <person name="Singh B."/>
            <person name="Bhatia S."/>
        </authorList>
    </citation>
    <scope>NUCLEOTIDE SEQUENCE [LARGE SCALE GENOMIC DNA]</scope>
    <source>
        <strain evidence="1">Urdbean</strain>
    </source>
</reference>
<dbReference type="AlphaFoldDB" id="A0AAQ3MZW9"/>
<evidence type="ECO:0000313" key="1">
    <source>
        <dbReference type="EMBL" id="WVZ01005.1"/>
    </source>
</evidence>
<organism evidence="1 2">
    <name type="scientific">Vigna mungo</name>
    <name type="common">Black gram</name>
    <name type="synonym">Phaseolus mungo</name>
    <dbReference type="NCBI Taxonomy" id="3915"/>
    <lineage>
        <taxon>Eukaryota</taxon>
        <taxon>Viridiplantae</taxon>
        <taxon>Streptophyta</taxon>
        <taxon>Embryophyta</taxon>
        <taxon>Tracheophyta</taxon>
        <taxon>Spermatophyta</taxon>
        <taxon>Magnoliopsida</taxon>
        <taxon>eudicotyledons</taxon>
        <taxon>Gunneridae</taxon>
        <taxon>Pentapetalae</taxon>
        <taxon>rosids</taxon>
        <taxon>fabids</taxon>
        <taxon>Fabales</taxon>
        <taxon>Fabaceae</taxon>
        <taxon>Papilionoideae</taxon>
        <taxon>50 kb inversion clade</taxon>
        <taxon>NPAAA clade</taxon>
        <taxon>indigoferoid/millettioid clade</taxon>
        <taxon>Phaseoleae</taxon>
        <taxon>Vigna</taxon>
    </lineage>
</organism>
<protein>
    <submittedName>
        <fullName evidence="1">Uncharacterized protein</fullName>
    </submittedName>
</protein>
<dbReference type="EMBL" id="CP144693">
    <property type="protein sequence ID" value="WVZ01005.1"/>
    <property type="molecule type" value="Genomic_DNA"/>
</dbReference>
<gene>
    <name evidence="1" type="ORF">V8G54_027074</name>
</gene>
<evidence type="ECO:0000313" key="2">
    <source>
        <dbReference type="Proteomes" id="UP001374535"/>
    </source>
</evidence>
<sequence length="163" mass="18646">MMGCFLFNKKANLFSLPFLYIFLKKKLESLILSPYPSPNFAGYPAHPTTNRNKHHHPLLHTQNTNKKMCLTPLTGLSKRGALKIPLLGGSLFVALFLTRLQNTLPTLSREKRRALWELTTKAKSLLWKCMVVFYQKIDVPLLTVPRERKSISSRYNGPTIFSS</sequence>
<accession>A0AAQ3MZW9</accession>
<dbReference type="Proteomes" id="UP001374535">
    <property type="component" value="Chromosome 8"/>
</dbReference>